<dbReference type="CDD" id="cd07756">
    <property type="entry name" value="CYTH-like_Pase_CHAD"/>
    <property type="match status" value="1"/>
</dbReference>
<feature type="domain" description="CYTH" evidence="1">
    <location>
        <begin position="6"/>
        <end position="195"/>
    </location>
</feature>
<dbReference type="Gene3D" id="2.40.320.10">
    <property type="entry name" value="Hypothetical Protein Pfu-838710-001"/>
    <property type="match status" value="1"/>
</dbReference>
<reference evidence="4" key="1">
    <citation type="submission" date="2015-11" db="EMBL/GenBank/DDBJ databases">
        <title>Complete genome sequence of a polyethylene glycol-degrading strain Sphingopyxis terrae strain 203-1 (NBRC 15098).</title>
        <authorList>
            <person name="Yoshiyuki O."/>
            <person name="Shouta N."/>
            <person name="Nagata Y."/>
            <person name="Numata M."/>
            <person name="Tsuchikane K."/>
            <person name="Hosoyama A."/>
            <person name="Yamazoe A."/>
            <person name="Tsuda M."/>
            <person name="Fujita N."/>
            <person name="Kawai F."/>
        </authorList>
    </citation>
    <scope>NUCLEOTIDE SEQUENCE [LARGE SCALE GENOMIC DNA]</scope>
    <source>
        <strain evidence="4">203-1</strain>
    </source>
</reference>
<dbReference type="GO" id="GO:0050355">
    <property type="term" value="F:inorganic triphosphate phosphatase activity"/>
    <property type="evidence" value="ECO:0007669"/>
    <property type="project" value="InterPro"/>
</dbReference>
<evidence type="ECO:0000259" key="2">
    <source>
        <dbReference type="PROSITE" id="PS51708"/>
    </source>
</evidence>
<dbReference type="InterPro" id="IPR033469">
    <property type="entry name" value="CYTH-like_dom_sf"/>
</dbReference>
<dbReference type="InterPro" id="IPR038186">
    <property type="entry name" value="CHAD_dom_sf"/>
</dbReference>
<dbReference type="PANTHER" id="PTHR39569:SF1">
    <property type="entry name" value="INORGANIC TRIPHOSPHATASE"/>
    <property type="match status" value="1"/>
</dbReference>
<dbReference type="KEGG" id="ster:AOA14_17940"/>
<feature type="domain" description="CHAD" evidence="2">
    <location>
        <begin position="209"/>
        <end position="484"/>
    </location>
</feature>
<accession>A0A142W360</accession>
<protein>
    <recommendedName>
        <fullName evidence="5">Inorganic triphosphatase YgiF, contains CYTH and CHAD domains</fullName>
    </recommendedName>
</protein>
<organism evidence="3 4">
    <name type="scientific">Sphingopyxis terrae subsp. terrae NBRC 15098</name>
    <dbReference type="NCBI Taxonomy" id="1219058"/>
    <lineage>
        <taxon>Bacteria</taxon>
        <taxon>Pseudomonadati</taxon>
        <taxon>Pseudomonadota</taxon>
        <taxon>Alphaproteobacteria</taxon>
        <taxon>Sphingomonadales</taxon>
        <taxon>Sphingomonadaceae</taxon>
        <taxon>Sphingopyxis</taxon>
    </lineage>
</organism>
<dbReference type="Pfam" id="PF01928">
    <property type="entry name" value="CYTH"/>
    <property type="match status" value="1"/>
</dbReference>
<dbReference type="InterPro" id="IPR039013">
    <property type="entry name" value="YgiF"/>
</dbReference>
<dbReference type="GO" id="GO:0046872">
    <property type="term" value="F:metal ion binding"/>
    <property type="evidence" value="ECO:0007669"/>
    <property type="project" value="TreeGrafter"/>
</dbReference>
<dbReference type="InterPro" id="IPR007899">
    <property type="entry name" value="CHAD_dom"/>
</dbReference>
<evidence type="ECO:0000313" key="4">
    <source>
        <dbReference type="Proteomes" id="UP000076234"/>
    </source>
</evidence>
<dbReference type="STRING" id="1219058.AOA14_17940"/>
<dbReference type="SMART" id="SM00880">
    <property type="entry name" value="CHAD"/>
    <property type="match status" value="1"/>
</dbReference>
<dbReference type="PROSITE" id="PS51707">
    <property type="entry name" value="CYTH"/>
    <property type="match status" value="1"/>
</dbReference>
<dbReference type="Gene3D" id="1.40.20.10">
    <property type="entry name" value="CHAD domain"/>
    <property type="match status" value="1"/>
</dbReference>
<gene>
    <name evidence="3" type="ORF">AOA14_17940</name>
</gene>
<evidence type="ECO:0008006" key="5">
    <source>
        <dbReference type="Google" id="ProtNLM"/>
    </source>
</evidence>
<dbReference type="SMART" id="SM01118">
    <property type="entry name" value="CYTH"/>
    <property type="match status" value="1"/>
</dbReference>
<dbReference type="AlphaFoldDB" id="A0A142W360"/>
<dbReference type="Pfam" id="PF05235">
    <property type="entry name" value="CHAD"/>
    <property type="match status" value="1"/>
</dbReference>
<reference evidence="3 4" key="2">
    <citation type="journal article" date="2016" name="Genome Announc.">
        <title>Complete Genome Sequence of Sphingopyxis terrae Strain 203-1 (NBRC 111660), a Polyethylene Glycol Degrader.</title>
        <authorList>
            <person name="Ohtsubo Y."/>
            <person name="Nonoyama S."/>
            <person name="Nagata Y."/>
            <person name="Numata M."/>
            <person name="Tsuchikane K."/>
            <person name="Hosoyama A."/>
            <person name="Yamazoe A."/>
            <person name="Tsuda M."/>
            <person name="Fujita N."/>
            <person name="Kawai F."/>
        </authorList>
    </citation>
    <scope>NUCLEOTIDE SEQUENCE [LARGE SCALE GENOMIC DNA]</scope>
    <source>
        <strain evidence="3 4">203-1</strain>
    </source>
</reference>
<sequence>MGGKSSEEVELKLELPPDARSTVDWPALFGAPPTMIAQHAVYFDTPDRALAAAGFSLRIRTSGTKRLQTVKARAAAAGLFARAEWEFAVEGDIPVLDDRTPVAATLGARTAKLGPVFTIENERMLWDLGGIEVALDHARVATPDAETPIDEIELEAKGSAIPALFALARRIDAATPVQIAILSKADRGYRLLAPPAPGEKARPVALAAGITAAEAFCAIARACLRQFRLNAATVIERCDPGALHQARVALRRLRSALAVHAPLFPPSASARWDGELRWLAGELGAARDLDVLAARAGPGALADRLRPAREAAYARATAALLAPRARHLMLDFVEWLTIGDWRTGDEAAAPCARPVRGFAAEALDRLHRKVRKRGRHFARLDDAARHRLRKTVKKLRYTADFFAPLFSDDGRSAALRDHAKLTEALQDHLGALNDIATAPQLLRSLSLDAVPEVVALFATGDRERLLGEARTAFRALRDAAPFWR</sequence>
<dbReference type="InterPro" id="IPR023577">
    <property type="entry name" value="CYTH_domain"/>
</dbReference>
<dbReference type="RefSeq" id="WP_062902794.1">
    <property type="nucleotide sequence ID" value="NZ_CP013342.1"/>
</dbReference>
<evidence type="ECO:0000259" key="1">
    <source>
        <dbReference type="PROSITE" id="PS51707"/>
    </source>
</evidence>
<evidence type="ECO:0000313" key="3">
    <source>
        <dbReference type="EMBL" id="AMU96486.1"/>
    </source>
</evidence>
<dbReference type="PROSITE" id="PS51708">
    <property type="entry name" value="CHAD"/>
    <property type="match status" value="1"/>
</dbReference>
<proteinExistence type="predicted"/>
<dbReference type="EMBL" id="CP013342">
    <property type="protein sequence ID" value="AMU96486.1"/>
    <property type="molecule type" value="Genomic_DNA"/>
</dbReference>
<dbReference type="SUPFAM" id="SSF55154">
    <property type="entry name" value="CYTH-like phosphatases"/>
    <property type="match status" value="1"/>
</dbReference>
<dbReference type="Proteomes" id="UP000076234">
    <property type="component" value="Chromosome"/>
</dbReference>
<dbReference type="PANTHER" id="PTHR39569">
    <property type="entry name" value="INORGANIC TRIPHOSPHATASE"/>
    <property type="match status" value="1"/>
</dbReference>
<name>A0A142W360_9SPHN</name>